<gene>
    <name evidence="2" type="ORF">GJ697_13610</name>
</gene>
<reference evidence="2 3" key="1">
    <citation type="submission" date="2019-11" db="EMBL/GenBank/DDBJ databases">
        <title>Novel species isolated from a subtropical stream in China.</title>
        <authorList>
            <person name="Lu H."/>
        </authorList>
    </citation>
    <scope>NUCLEOTIDE SEQUENCE [LARGE SCALE GENOMIC DNA]</scope>
    <source>
        <strain evidence="2 3">FT25W</strain>
    </source>
</reference>
<dbReference type="AlphaFoldDB" id="A0A6L5QGE2"/>
<evidence type="ECO:0000313" key="2">
    <source>
        <dbReference type="EMBL" id="MRX08873.1"/>
    </source>
</evidence>
<keyword evidence="1" id="KW-0732">Signal</keyword>
<keyword evidence="3" id="KW-1185">Reference proteome</keyword>
<feature type="signal peptide" evidence="1">
    <location>
        <begin position="1"/>
        <end position="19"/>
    </location>
</feature>
<evidence type="ECO:0000256" key="1">
    <source>
        <dbReference type="SAM" id="SignalP"/>
    </source>
</evidence>
<feature type="chain" id="PRO_5026961021" evidence="1">
    <location>
        <begin position="20"/>
        <end position="175"/>
    </location>
</feature>
<evidence type="ECO:0000313" key="3">
    <source>
        <dbReference type="Proteomes" id="UP000481037"/>
    </source>
</evidence>
<accession>A0A6L5QGE2</accession>
<dbReference type="InterPro" id="IPR035944">
    <property type="entry name" value="YfbM-like_sf"/>
</dbReference>
<dbReference type="Proteomes" id="UP000481037">
    <property type="component" value="Unassembled WGS sequence"/>
</dbReference>
<sequence>MKKIILAWCACLISLSAHAGMTWRAAPVAADRIPFLRGSEEQVMAALEGDGAIDLDKMWHGIHYLLAARPGNRAMAELTIFGGEAVGADQGYGPARVLSPAQVKSIAAMLERETPATLAARYAPAAMEAAHTYPEGIWIGEGREALMDLLQHYDVLLVFFKNAAIRGQAVVVLLG</sequence>
<proteinExistence type="predicted"/>
<dbReference type="InterPro" id="IPR015068">
    <property type="entry name" value="DUF1877"/>
</dbReference>
<name>A0A6L5QGE2_9BURK</name>
<protein>
    <submittedName>
        <fullName evidence="2">DUF1877 family protein</fullName>
    </submittedName>
</protein>
<dbReference type="SUPFAM" id="SSF111069">
    <property type="entry name" value="Hypothetical protein yfbM"/>
    <property type="match status" value="1"/>
</dbReference>
<dbReference type="EMBL" id="WKJM01000010">
    <property type="protein sequence ID" value="MRX08873.1"/>
    <property type="molecule type" value="Genomic_DNA"/>
</dbReference>
<organism evidence="2 3">
    <name type="scientific">Duganella alba</name>
    <dbReference type="NCBI Taxonomy" id="2666081"/>
    <lineage>
        <taxon>Bacteria</taxon>
        <taxon>Pseudomonadati</taxon>
        <taxon>Pseudomonadota</taxon>
        <taxon>Betaproteobacteria</taxon>
        <taxon>Burkholderiales</taxon>
        <taxon>Oxalobacteraceae</taxon>
        <taxon>Telluria group</taxon>
        <taxon>Duganella</taxon>
    </lineage>
</organism>
<dbReference type="RefSeq" id="WP_154368397.1">
    <property type="nucleotide sequence ID" value="NZ_WKJM01000010.1"/>
</dbReference>
<dbReference type="Gene3D" id="3.40.1760.10">
    <property type="entry name" value="YfbM-like super family"/>
    <property type="match status" value="1"/>
</dbReference>
<dbReference type="Pfam" id="PF08974">
    <property type="entry name" value="DUF1877"/>
    <property type="match status" value="1"/>
</dbReference>
<comment type="caution">
    <text evidence="2">The sequence shown here is derived from an EMBL/GenBank/DDBJ whole genome shotgun (WGS) entry which is preliminary data.</text>
</comment>